<dbReference type="InterPro" id="IPR013154">
    <property type="entry name" value="ADH-like_N"/>
</dbReference>
<dbReference type="Gene3D" id="4.10.240.10">
    <property type="entry name" value="Zn(2)-C6 fungal-type DNA-binding domain"/>
    <property type="match status" value="1"/>
</dbReference>
<dbReference type="PaxDb" id="5507-FOXG_01243P0"/>
<dbReference type="OrthoDB" id="4937900at2759"/>
<dbReference type="SUPFAM" id="SSF51735">
    <property type="entry name" value="NAD(P)-binding Rossmann-fold domains"/>
    <property type="match status" value="1"/>
</dbReference>
<dbReference type="GO" id="GO:0016491">
    <property type="term" value="F:oxidoreductase activity"/>
    <property type="evidence" value="ECO:0007669"/>
    <property type="project" value="InterPro"/>
</dbReference>
<gene>
    <name evidence="3" type="ORF">FOXB_06453</name>
</gene>
<dbReference type="CDD" id="cd08276">
    <property type="entry name" value="MDR7"/>
    <property type="match status" value="1"/>
</dbReference>
<dbReference type="Pfam" id="PF11951">
    <property type="entry name" value="Fungal_trans_2"/>
    <property type="match status" value="1"/>
</dbReference>
<dbReference type="Pfam" id="PF00107">
    <property type="entry name" value="ADH_zinc_N"/>
    <property type="match status" value="1"/>
</dbReference>
<dbReference type="EMBL" id="AFQF01001985">
    <property type="protein sequence ID" value="EGU83022.1"/>
    <property type="molecule type" value="Genomic_DNA"/>
</dbReference>
<dbReference type="Gene3D" id="3.90.180.10">
    <property type="entry name" value="Medium-chain alcohol dehydrogenases, catalytic domain"/>
    <property type="match status" value="1"/>
</dbReference>
<name>F9FJ74_FUSOF</name>
<sequence length="753" mass="82991">MQAEGSRKLRQGHRKSRNGCTTCKKRHIKCDEKRPECANCSISERTCHYAPPQKRKTGSSPYETELTTLSAFPAASVFADLPVPSPPDLHEIESDELFTFGHLNLLYHVQEHMADWMMVTDRLQPLANGYITTALKTPYLMNQLLALSAMHLKTIDKHTAQSYMNTATHLRHRALRGFNKCLDDTSESNSTAQFFFASLLALHYLAETVAGLADQDFAMTLDCMVNYFRLHRGARVMGERASTSFTNSRISQWLMDASKEGSHDSHATSAECAVLASMLETSELNEESRKACEEATEALGFVVRRIQGPNSWGVHGLMAWSNLIPWRFLTLLEKQIPEALVILAHYAVLLHRFHICHHTLVATSTANHAIYAEHAQHAAKASWMLEDAIFARPSRDTDAIKFMIENERQNYWLPEKKGFDSLQLRAVPKESPQLGQILVRIKAVSLNWRDGIVAIGTYPFPGPDALVPGSDGAGIVEAVGEGVTEWKEGDRVVANFTQEHIAGRLTRDVGLTQLGGEAQGLLGEYFIFPKTGVVKIPDYLSFEEASCLPCAALTAWNALYGLTPLRPGQTVLLQGTGGVSTFALQIAHAAGAKTIVTSSSDDKLAKAEDLGATYGINYNKTPDWAAEAMKITKGKGVDHIIEIGGTLTLQASFDAIGFNGQIHCIGHITNPDPLGAGKDLRGPDAAFLALDRLCVVRGVVVGSREQLQDMLECFEANDIRPVIDRVFPFEKAREAYDHLWSSMHTGKVVIQVP</sequence>
<dbReference type="STRING" id="660025.F9FJ74"/>
<dbReference type="Pfam" id="PF08240">
    <property type="entry name" value="ADH_N"/>
    <property type="match status" value="1"/>
</dbReference>
<evidence type="ECO:0000313" key="3">
    <source>
        <dbReference type="EMBL" id="EGU83022.1"/>
    </source>
</evidence>
<dbReference type="SMART" id="SM00829">
    <property type="entry name" value="PKS_ER"/>
    <property type="match status" value="1"/>
</dbReference>
<proteinExistence type="predicted"/>
<dbReference type="SUPFAM" id="SSF50129">
    <property type="entry name" value="GroES-like"/>
    <property type="match status" value="1"/>
</dbReference>
<dbReference type="Gene3D" id="3.40.50.720">
    <property type="entry name" value="NAD(P)-binding Rossmann-like Domain"/>
    <property type="match status" value="1"/>
</dbReference>
<keyword evidence="1" id="KW-0539">Nucleus</keyword>
<comment type="caution">
    <text evidence="3">The sequence shown here is derived from an EMBL/GenBank/DDBJ whole genome shotgun (WGS) entry which is preliminary data.</text>
</comment>
<dbReference type="PANTHER" id="PTHR45033">
    <property type="match status" value="1"/>
</dbReference>
<dbReference type="Pfam" id="PF00172">
    <property type="entry name" value="Zn_clus"/>
    <property type="match status" value="1"/>
</dbReference>
<dbReference type="PANTHER" id="PTHR45033:SF1">
    <property type="entry name" value="OXIDOREDUCTASE (EUROFUNG)"/>
    <property type="match status" value="1"/>
</dbReference>
<dbReference type="InterPro" id="IPR021858">
    <property type="entry name" value="Fun_TF"/>
</dbReference>
<dbReference type="CDD" id="cd00067">
    <property type="entry name" value="GAL4"/>
    <property type="match status" value="1"/>
</dbReference>
<dbReference type="GO" id="GO:0000981">
    <property type="term" value="F:DNA-binding transcription factor activity, RNA polymerase II-specific"/>
    <property type="evidence" value="ECO:0007669"/>
    <property type="project" value="InterPro"/>
</dbReference>
<evidence type="ECO:0000259" key="2">
    <source>
        <dbReference type="PROSITE" id="PS50048"/>
    </source>
</evidence>
<dbReference type="PROSITE" id="PS50048">
    <property type="entry name" value="ZN2_CY6_FUNGAL_2"/>
    <property type="match status" value="1"/>
</dbReference>
<dbReference type="SMART" id="SM00066">
    <property type="entry name" value="GAL4"/>
    <property type="match status" value="1"/>
</dbReference>
<accession>F9FJ74</accession>
<dbReference type="SUPFAM" id="SSF57701">
    <property type="entry name" value="Zn2/Cys6 DNA-binding domain"/>
    <property type="match status" value="1"/>
</dbReference>
<dbReference type="InterPro" id="IPR052711">
    <property type="entry name" value="Zinc_ADH-like"/>
</dbReference>
<evidence type="ECO:0000256" key="1">
    <source>
        <dbReference type="ARBA" id="ARBA00023242"/>
    </source>
</evidence>
<dbReference type="InterPro" id="IPR036291">
    <property type="entry name" value="NAD(P)-bd_dom_sf"/>
</dbReference>
<organism evidence="3">
    <name type="scientific">Fusarium oxysporum (strain Fo5176)</name>
    <name type="common">Fusarium vascular wilt</name>
    <dbReference type="NCBI Taxonomy" id="660025"/>
    <lineage>
        <taxon>Eukaryota</taxon>
        <taxon>Fungi</taxon>
        <taxon>Dikarya</taxon>
        <taxon>Ascomycota</taxon>
        <taxon>Pezizomycotina</taxon>
        <taxon>Sordariomycetes</taxon>
        <taxon>Hypocreomycetidae</taxon>
        <taxon>Hypocreales</taxon>
        <taxon>Nectriaceae</taxon>
        <taxon>Fusarium</taxon>
        <taxon>Fusarium oxysporum species complex</taxon>
    </lineage>
</organism>
<dbReference type="InterPro" id="IPR011032">
    <property type="entry name" value="GroES-like_sf"/>
</dbReference>
<dbReference type="GO" id="GO:0008270">
    <property type="term" value="F:zinc ion binding"/>
    <property type="evidence" value="ECO:0007669"/>
    <property type="project" value="InterPro"/>
</dbReference>
<dbReference type="AlphaFoldDB" id="F9FJ74"/>
<dbReference type="InterPro" id="IPR001138">
    <property type="entry name" value="Zn2Cys6_DnaBD"/>
</dbReference>
<dbReference type="InterPro" id="IPR036864">
    <property type="entry name" value="Zn2-C6_fun-type_DNA-bd_sf"/>
</dbReference>
<dbReference type="InterPro" id="IPR013149">
    <property type="entry name" value="ADH-like_C"/>
</dbReference>
<dbReference type="InterPro" id="IPR020843">
    <property type="entry name" value="ER"/>
</dbReference>
<feature type="domain" description="Zn(2)-C6 fungal-type" evidence="2">
    <location>
        <begin position="19"/>
        <end position="49"/>
    </location>
</feature>
<reference evidence="3" key="1">
    <citation type="journal article" date="2012" name="Mol. Plant Microbe Interact.">
        <title>A highly conserved effector in Fusarium oxysporum is required for full virulence on Arabidopsis.</title>
        <authorList>
            <person name="Thatcher L.F."/>
            <person name="Gardiner D.M."/>
            <person name="Kazan K."/>
            <person name="Manners J."/>
        </authorList>
    </citation>
    <scope>NUCLEOTIDE SEQUENCE [LARGE SCALE GENOMIC DNA]</scope>
    <source>
        <strain evidence="3">Fo5176</strain>
    </source>
</reference>
<dbReference type="PROSITE" id="PS00463">
    <property type="entry name" value="ZN2_CY6_FUNGAL_1"/>
    <property type="match status" value="1"/>
</dbReference>
<protein>
    <recommendedName>
        <fullName evidence="2">Zn(2)-C6 fungal-type domain-containing protein</fullName>
    </recommendedName>
</protein>